<dbReference type="Proteomes" id="UP000789366">
    <property type="component" value="Unassembled WGS sequence"/>
</dbReference>
<protein>
    <submittedName>
        <fullName evidence="1">8130_t:CDS:1</fullName>
    </submittedName>
</protein>
<dbReference type="EMBL" id="CAJVPW010075601">
    <property type="protein sequence ID" value="CAG8797233.1"/>
    <property type="molecule type" value="Genomic_DNA"/>
</dbReference>
<name>A0ACA9RKH0_9GLOM</name>
<evidence type="ECO:0000313" key="2">
    <source>
        <dbReference type="Proteomes" id="UP000789366"/>
    </source>
</evidence>
<sequence length="40" mass="4634">PIRKIRSSEKIVPMGFFTETTGTLDIQWDFSLPVTTLYNM</sequence>
<reference evidence="1" key="1">
    <citation type="submission" date="2021-06" db="EMBL/GenBank/DDBJ databases">
        <authorList>
            <person name="Kallberg Y."/>
            <person name="Tangrot J."/>
            <person name="Rosling A."/>
        </authorList>
    </citation>
    <scope>NUCLEOTIDE SEQUENCE</scope>
    <source>
        <strain evidence="1">28 12/20/2015</strain>
    </source>
</reference>
<keyword evidence="2" id="KW-1185">Reference proteome</keyword>
<feature type="non-terminal residue" evidence="1">
    <location>
        <position position="1"/>
    </location>
</feature>
<evidence type="ECO:0000313" key="1">
    <source>
        <dbReference type="EMBL" id="CAG8797233.1"/>
    </source>
</evidence>
<comment type="caution">
    <text evidence="1">The sequence shown here is derived from an EMBL/GenBank/DDBJ whole genome shotgun (WGS) entry which is preliminary data.</text>
</comment>
<gene>
    <name evidence="1" type="ORF">SPELUC_LOCUS17741</name>
</gene>
<proteinExistence type="predicted"/>
<accession>A0ACA9RKH0</accession>
<feature type="non-terminal residue" evidence="1">
    <location>
        <position position="40"/>
    </location>
</feature>
<organism evidence="1 2">
    <name type="scientific">Cetraspora pellucida</name>
    <dbReference type="NCBI Taxonomy" id="1433469"/>
    <lineage>
        <taxon>Eukaryota</taxon>
        <taxon>Fungi</taxon>
        <taxon>Fungi incertae sedis</taxon>
        <taxon>Mucoromycota</taxon>
        <taxon>Glomeromycotina</taxon>
        <taxon>Glomeromycetes</taxon>
        <taxon>Diversisporales</taxon>
        <taxon>Gigasporaceae</taxon>
        <taxon>Cetraspora</taxon>
    </lineage>
</organism>